<sequence>MMNAEDYLALIKSLIVLCPEVMDFSILREEAQVTKGLWRYRITLKDHSFLEMFEFFEIQSGQVKIIKYSFHWQKYDGQLIKRWDNAAHHPEIETYPDHLHDAAEDSVFPYQPVGFDGILKIVSEQVNSCLEN</sequence>
<evidence type="ECO:0000313" key="1">
    <source>
        <dbReference type="EMBL" id="KEI66694.1"/>
    </source>
</evidence>
<accession>A0A073CEF8</accession>
<dbReference type="HOGENOM" id="CLU_159819_0_0_3"/>
<reference evidence="1 2" key="1">
    <citation type="journal article" date="2014" name="Appl. Environ. Microbiol.">
        <title>Elucidation of insertion elements encoded on plasmids and in vitro construction of shuttle vectors from the toxic cyanobacterium Planktothrix.</title>
        <authorList>
            <person name="Christiansen G."/>
            <person name="Goesmann A."/>
            <person name="Kurmayer R."/>
        </authorList>
    </citation>
    <scope>NUCLEOTIDE SEQUENCE [LARGE SCALE GENOMIC DNA]</scope>
    <source>
        <strain evidence="1 2">NIVA-CYA 126/8</strain>
    </source>
</reference>
<dbReference type="PATRIC" id="fig|388467.6.peg.1627"/>
<dbReference type="eggNOG" id="ENOG503308W">
    <property type="taxonomic scope" value="Bacteria"/>
</dbReference>
<name>A0A073CEF8_PLAA1</name>
<proteinExistence type="predicted"/>
<gene>
    <name evidence="1" type="ORF">A19Y_1684</name>
</gene>
<dbReference type="Pfam" id="PF20126">
    <property type="entry name" value="TumE"/>
    <property type="match status" value="1"/>
</dbReference>
<dbReference type="STRING" id="388467.A19Y_1684"/>
<keyword evidence="2" id="KW-1185">Reference proteome</keyword>
<dbReference type="InterPro" id="IPR045397">
    <property type="entry name" value="TumE-like"/>
</dbReference>
<dbReference type="EMBL" id="CM002803">
    <property type="protein sequence ID" value="KEI66694.1"/>
    <property type="molecule type" value="Genomic_DNA"/>
</dbReference>
<evidence type="ECO:0000313" key="2">
    <source>
        <dbReference type="Proteomes" id="UP000027395"/>
    </source>
</evidence>
<organism evidence="1 2">
    <name type="scientific">Planktothrix agardhii (strain NIVA-CYA 126/8)</name>
    <dbReference type="NCBI Taxonomy" id="388467"/>
    <lineage>
        <taxon>Bacteria</taxon>
        <taxon>Bacillati</taxon>
        <taxon>Cyanobacteriota</taxon>
        <taxon>Cyanophyceae</taxon>
        <taxon>Oscillatoriophycideae</taxon>
        <taxon>Oscillatoriales</taxon>
        <taxon>Microcoleaceae</taxon>
        <taxon>Planktothrix</taxon>
    </lineage>
</organism>
<dbReference type="RefSeq" id="WP_042153576.1">
    <property type="nucleotide sequence ID" value="NZ_CM002803.1"/>
</dbReference>
<dbReference type="Proteomes" id="UP000027395">
    <property type="component" value="Chromosome"/>
</dbReference>
<protein>
    <submittedName>
        <fullName evidence="1">Uncharacterized protein</fullName>
    </submittedName>
</protein>
<dbReference type="AlphaFoldDB" id="A0A073CEF8"/>